<evidence type="ECO:0000256" key="2">
    <source>
        <dbReference type="ARBA" id="ARBA00022475"/>
    </source>
</evidence>
<dbReference type="EMBL" id="SWCJ01000002">
    <property type="protein sequence ID" value="TKB57288.1"/>
    <property type="molecule type" value="Genomic_DNA"/>
</dbReference>
<evidence type="ECO:0000256" key="1">
    <source>
        <dbReference type="ARBA" id="ARBA00004651"/>
    </source>
</evidence>
<feature type="transmembrane region" description="Helical" evidence="6">
    <location>
        <begin position="103"/>
        <end position="125"/>
    </location>
</feature>
<feature type="transmembrane region" description="Helical" evidence="6">
    <location>
        <begin position="342"/>
        <end position="363"/>
    </location>
</feature>
<dbReference type="OrthoDB" id="9815248at2"/>
<keyword evidence="2" id="KW-1003">Cell membrane</keyword>
<feature type="transmembrane region" description="Helical" evidence="6">
    <location>
        <begin position="76"/>
        <end position="97"/>
    </location>
</feature>
<keyword evidence="4 6" id="KW-1133">Transmembrane helix</keyword>
<feature type="transmembrane region" description="Helical" evidence="6">
    <location>
        <begin position="137"/>
        <end position="158"/>
    </location>
</feature>
<feature type="transmembrane region" description="Helical" evidence="6">
    <location>
        <begin position="313"/>
        <end position="335"/>
    </location>
</feature>
<keyword evidence="5 6" id="KW-0472">Membrane</keyword>
<dbReference type="InterPro" id="IPR050833">
    <property type="entry name" value="Poly_Biosynth_Transport"/>
</dbReference>
<gene>
    <name evidence="7" type="ORF">FCL42_03135</name>
</gene>
<evidence type="ECO:0000256" key="6">
    <source>
        <dbReference type="SAM" id="Phobius"/>
    </source>
</evidence>
<feature type="transmembrane region" description="Helical" evidence="6">
    <location>
        <begin position="164"/>
        <end position="184"/>
    </location>
</feature>
<comment type="subcellular location">
    <subcellularLocation>
        <location evidence="1">Cell membrane</location>
        <topology evidence="1">Multi-pass membrane protein</topology>
    </subcellularLocation>
</comment>
<sequence length="464" mass="49551">MSPRWAHYASATALLKGIGLLLLPLSAAYLGSAGLGQLGLMVALANVGSIVIGLGLPECCQRFASDRVRYADSKKLGLWAAGLAIALSPLMAMGLSLWQASGIAFWAWLPLLINLGLGALLSLRLVELRIEDDSWNYLKLVATQAGLQVTLTFAALIGQFGVLGVAWAGLMATLLALLSCLPALRAQFRGLVAPLNWSLLGFGAPLALGMMTAFALGGYERGWLAESLSLSELGVYVLMFQLSLIPALALEPFMLWWGPKRYQLAEQRRYGYIGGVLASASLVLMAVVVAASLVLPPLVLTLFGASYLDGLPWLRLLLIATLLRQLSCMLNLGVYCQNHSGVALMINLLVAGPALVLIPVAIHHFGVGGALWTLLLLQGARLLLFYQVSQRMLPIPYDSRLGWGLGMVVLWGVSGAWHGAASTALLLLLLGLSVSCIKRTQSIERAERSPQSHGPAIVSKVEVR</sequence>
<evidence type="ECO:0000313" key="8">
    <source>
        <dbReference type="Proteomes" id="UP000305675"/>
    </source>
</evidence>
<evidence type="ECO:0008006" key="9">
    <source>
        <dbReference type="Google" id="ProtNLM"/>
    </source>
</evidence>
<keyword evidence="3 6" id="KW-0812">Transmembrane</keyword>
<accession>A0A4U1BTL4</accession>
<dbReference type="PANTHER" id="PTHR30250:SF11">
    <property type="entry name" value="O-ANTIGEN TRANSPORTER-RELATED"/>
    <property type="match status" value="1"/>
</dbReference>
<feature type="transmembrane region" description="Helical" evidence="6">
    <location>
        <begin position="401"/>
        <end position="432"/>
    </location>
</feature>
<protein>
    <recommendedName>
        <fullName evidence="9">Membrane protein involved in the export of O-antigen and teichoic acid</fullName>
    </recommendedName>
</protein>
<dbReference type="GO" id="GO:0005886">
    <property type="term" value="C:plasma membrane"/>
    <property type="evidence" value="ECO:0007669"/>
    <property type="project" value="UniProtKB-SubCell"/>
</dbReference>
<evidence type="ECO:0000256" key="4">
    <source>
        <dbReference type="ARBA" id="ARBA00022989"/>
    </source>
</evidence>
<evidence type="ECO:0000256" key="3">
    <source>
        <dbReference type="ARBA" id="ARBA00022692"/>
    </source>
</evidence>
<name>A0A4U1BTL4_9GAMM</name>
<feature type="transmembrane region" description="Helical" evidence="6">
    <location>
        <begin position="236"/>
        <end position="258"/>
    </location>
</feature>
<evidence type="ECO:0000256" key="5">
    <source>
        <dbReference type="ARBA" id="ARBA00023136"/>
    </source>
</evidence>
<proteinExistence type="predicted"/>
<organism evidence="7 8">
    <name type="scientific">Ferrimonas aestuarii</name>
    <dbReference type="NCBI Taxonomy" id="2569539"/>
    <lineage>
        <taxon>Bacteria</taxon>
        <taxon>Pseudomonadati</taxon>
        <taxon>Pseudomonadota</taxon>
        <taxon>Gammaproteobacteria</taxon>
        <taxon>Alteromonadales</taxon>
        <taxon>Ferrimonadaceae</taxon>
        <taxon>Ferrimonas</taxon>
    </lineage>
</organism>
<reference evidence="7 8" key="1">
    <citation type="submission" date="2019-04" db="EMBL/GenBank/DDBJ databases">
        <authorList>
            <person name="Hwang J.C."/>
        </authorList>
    </citation>
    <scope>NUCLEOTIDE SEQUENCE [LARGE SCALE GENOMIC DNA]</scope>
    <source>
        <strain evidence="7 8">IMCC35002</strain>
    </source>
</reference>
<dbReference type="RefSeq" id="WP_136861934.1">
    <property type="nucleotide sequence ID" value="NZ_SWCJ01000002.1"/>
</dbReference>
<evidence type="ECO:0000313" key="7">
    <source>
        <dbReference type="EMBL" id="TKB57288.1"/>
    </source>
</evidence>
<dbReference type="PANTHER" id="PTHR30250">
    <property type="entry name" value="PST FAMILY PREDICTED COLANIC ACID TRANSPORTER"/>
    <property type="match status" value="1"/>
</dbReference>
<dbReference type="Proteomes" id="UP000305675">
    <property type="component" value="Unassembled WGS sequence"/>
</dbReference>
<feature type="transmembrane region" description="Helical" evidence="6">
    <location>
        <begin position="38"/>
        <end position="56"/>
    </location>
</feature>
<comment type="caution">
    <text evidence="7">The sequence shown here is derived from an EMBL/GenBank/DDBJ whole genome shotgun (WGS) entry which is preliminary data.</text>
</comment>
<dbReference type="AlphaFoldDB" id="A0A4U1BTL4"/>
<keyword evidence="8" id="KW-1185">Reference proteome</keyword>
<feature type="transmembrane region" description="Helical" evidence="6">
    <location>
        <begin position="196"/>
        <end position="216"/>
    </location>
</feature>
<feature type="transmembrane region" description="Helical" evidence="6">
    <location>
        <begin position="270"/>
        <end position="293"/>
    </location>
</feature>